<organism evidence="1">
    <name type="scientific">Opuntia streptacantha</name>
    <name type="common">Prickly pear cactus</name>
    <name type="synonym">Opuntia cardona</name>
    <dbReference type="NCBI Taxonomy" id="393608"/>
    <lineage>
        <taxon>Eukaryota</taxon>
        <taxon>Viridiplantae</taxon>
        <taxon>Streptophyta</taxon>
        <taxon>Embryophyta</taxon>
        <taxon>Tracheophyta</taxon>
        <taxon>Spermatophyta</taxon>
        <taxon>Magnoliopsida</taxon>
        <taxon>eudicotyledons</taxon>
        <taxon>Gunneridae</taxon>
        <taxon>Pentapetalae</taxon>
        <taxon>Caryophyllales</taxon>
        <taxon>Cactineae</taxon>
        <taxon>Cactaceae</taxon>
        <taxon>Opuntioideae</taxon>
        <taxon>Opuntia</taxon>
    </lineage>
</organism>
<protein>
    <submittedName>
        <fullName evidence="1">Uncharacterized protein</fullName>
    </submittedName>
</protein>
<reference evidence="1" key="2">
    <citation type="submission" date="2020-07" db="EMBL/GenBank/DDBJ databases">
        <authorList>
            <person name="Vera ALvarez R."/>
            <person name="Arias-Moreno D.M."/>
            <person name="Jimenez-Jacinto V."/>
            <person name="Jimenez-Bremont J.F."/>
            <person name="Swaminathan K."/>
            <person name="Moose S.P."/>
            <person name="Guerrero-Gonzalez M.L."/>
            <person name="Marino-Ramirez L."/>
            <person name="Landsman D."/>
            <person name="Rodriguez-Kessler M."/>
            <person name="Delgado-Sanchez P."/>
        </authorList>
    </citation>
    <scope>NUCLEOTIDE SEQUENCE</scope>
    <source>
        <tissue evidence="1">Cladode</tissue>
    </source>
</reference>
<name>A0A7C9EQ66_OPUST</name>
<accession>A0A7C9EQ66</accession>
<sequence length="103" mass="11120">MQALALSPASLLCSPFISDALFVGRSSISCVGFSCFCCDAASPLLLGIYCCFSSPSLDFDFLGISSLFLRCLLMMVSRDGSYIRIRKTRLEPAPFIVGMGTKN</sequence>
<evidence type="ECO:0000313" key="1">
    <source>
        <dbReference type="EMBL" id="MBA4671806.1"/>
    </source>
</evidence>
<reference evidence="1" key="1">
    <citation type="journal article" date="2013" name="J. Plant Res.">
        <title>Effect of fungi and light on seed germination of three Opuntia species from semiarid lands of central Mexico.</title>
        <authorList>
            <person name="Delgado-Sanchez P."/>
            <person name="Jimenez-Bremont J.F."/>
            <person name="Guerrero-Gonzalez Mde L."/>
            <person name="Flores J."/>
        </authorList>
    </citation>
    <scope>NUCLEOTIDE SEQUENCE</scope>
    <source>
        <tissue evidence="1">Cladode</tissue>
    </source>
</reference>
<dbReference type="AlphaFoldDB" id="A0A7C9EQ66"/>
<proteinExistence type="predicted"/>
<dbReference type="EMBL" id="GISG01252489">
    <property type="protein sequence ID" value="MBA4671806.1"/>
    <property type="molecule type" value="Transcribed_RNA"/>
</dbReference>